<dbReference type="OrthoDB" id="2435874at2"/>
<evidence type="ECO:0000313" key="3">
    <source>
        <dbReference type="Proteomes" id="UP000188184"/>
    </source>
</evidence>
<dbReference type="InterPro" id="IPR038765">
    <property type="entry name" value="Papain-like_cys_pep_sf"/>
</dbReference>
<dbReference type="Proteomes" id="UP000188184">
    <property type="component" value="Chromosome"/>
</dbReference>
<dbReference type="InterPro" id="IPR039564">
    <property type="entry name" value="Peptidase_C39-like"/>
</dbReference>
<sequence length="172" mass="20080">METLIPFRGQSQYDAAIHPRLQGSACGPVTVAVILQHHEKNQIVVDDFYKQIGGTRIGLFTWRMIRRLRRSLGSRYHIAKAVSLEDVKQELLAGRPVAMKFDKHFSFRWFQKPAYRYHWVPLVGFHDEEDDVTLFFHDNGGRGRESRLRKTSWKRNRDVLSFVKIVPVDSLS</sequence>
<accession>A0A1Q2L3L9</accession>
<dbReference type="AlphaFoldDB" id="A0A1Q2L3L9"/>
<dbReference type="RefSeq" id="WP_077590910.1">
    <property type="nucleotide sequence ID" value="NZ_CP019640.1"/>
</dbReference>
<reference evidence="2 3" key="1">
    <citation type="submission" date="2017-02" db="EMBL/GenBank/DDBJ databases">
        <title>The complete genomic sequence of a novel cold adapted crude oil-degrading bacterium Planococcus qaidamina Y42.</title>
        <authorList>
            <person name="Yang R."/>
        </authorList>
    </citation>
    <scope>NUCLEOTIDE SEQUENCE [LARGE SCALE GENOMIC DNA]</scope>
    <source>
        <strain evidence="2 3">Y42</strain>
    </source>
</reference>
<name>A0A1Q2L3L9_9BACL</name>
<gene>
    <name evidence="2" type="ORF">B0X71_05900</name>
</gene>
<dbReference type="Gene3D" id="3.90.70.10">
    <property type="entry name" value="Cysteine proteinases"/>
    <property type="match status" value="1"/>
</dbReference>
<proteinExistence type="predicted"/>
<evidence type="ECO:0000313" key="2">
    <source>
        <dbReference type="EMBL" id="AQQ55016.1"/>
    </source>
</evidence>
<dbReference type="KEGG" id="pmar:B0X71_05900"/>
<evidence type="ECO:0000259" key="1">
    <source>
        <dbReference type="Pfam" id="PF13529"/>
    </source>
</evidence>
<organism evidence="2 3">
    <name type="scientific">Planococcus lenghuensis</name>
    <dbReference type="NCBI Taxonomy" id="2213202"/>
    <lineage>
        <taxon>Bacteria</taxon>
        <taxon>Bacillati</taxon>
        <taxon>Bacillota</taxon>
        <taxon>Bacilli</taxon>
        <taxon>Bacillales</taxon>
        <taxon>Caryophanaceae</taxon>
        <taxon>Planococcus</taxon>
    </lineage>
</organism>
<protein>
    <recommendedName>
        <fullName evidence="1">Peptidase C39-like domain-containing protein</fullName>
    </recommendedName>
</protein>
<keyword evidence="3" id="KW-1185">Reference proteome</keyword>
<feature type="domain" description="Peptidase C39-like" evidence="1">
    <location>
        <begin position="9"/>
        <end position="133"/>
    </location>
</feature>
<dbReference type="Pfam" id="PF13529">
    <property type="entry name" value="Peptidase_C39_2"/>
    <property type="match status" value="1"/>
</dbReference>
<dbReference type="SUPFAM" id="SSF54001">
    <property type="entry name" value="Cysteine proteinases"/>
    <property type="match status" value="1"/>
</dbReference>
<dbReference type="EMBL" id="CP019640">
    <property type="protein sequence ID" value="AQQ55016.1"/>
    <property type="molecule type" value="Genomic_DNA"/>
</dbReference>